<dbReference type="PANTHER" id="PTHR43084">
    <property type="entry name" value="PERSULFIDE DIOXYGENASE ETHE1"/>
    <property type="match status" value="1"/>
</dbReference>
<dbReference type="InterPro" id="IPR036873">
    <property type="entry name" value="Rhodanese-like_dom_sf"/>
</dbReference>
<dbReference type="PANTHER" id="PTHR43084:SF1">
    <property type="entry name" value="PERSULFIDE DIOXYGENASE ETHE1, MITOCHONDRIAL"/>
    <property type="match status" value="1"/>
</dbReference>
<dbReference type="InterPro" id="IPR051682">
    <property type="entry name" value="Mito_Persulfide_Diox"/>
</dbReference>
<gene>
    <name evidence="3" type="ORF">GCM10007416_25400</name>
</gene>
<feature type="domain" description="Rhodanese" evidence="2">
    <location>
        <begin position="279"/>
        <end position="306"/>
    </location>
</feature>
<dbReference type="InterPro" id="IPR036866">
    <property type="entry name" value="RibonucZ/Hydroxyglut_hydro"/>
</dbReference>
<organism evidence="3 4">
    <name type="scientific">Kroppenstedtia guangzhouensis</name>
    <dbReference type="NCBI Taxonomy" id="1274356"/>
    <lineage>
        <taxon>Bacteria</taxon>
        <taxon>Bacillati</taxon>
        <taxon>Bacillota</taxon>
        <taxon>Bacilli</taxon>
        <taxon>Bacillales</taxon>
        <taxon>Thermoactinomycetaceae</taxon>
        <taxon>Kroppenstedtia</taxon>
    </lineage>
</organism>
<feature type="domain" description="Rhodanese" evidence="2">
    <location>
        <begin position="382"/>
        <end position="469"/>
    </location>
</feature>
<protein>
    <submittedName>
        <fullName evidence="3">Zn-dependent hydrolase</fullName>
    </submittedName>
</protein>
<sequence length="469" mass="51868">MYLRYFHHDKLAHASYLVGCLATGEALVIDPGRDVLPYLRTARQEGLQITAAAETHIHADYVSGARELAEQAGVKLYLSGETAGGTGYPYARRLDHQFLKDGDQFQIGHLRIDVLHTPGHTPEHLSYLLTDGGVDEPIGIFTGDFVFVGDVGRPDLLEKAVGITGSAAIGADQLFQSLKRFKDLPDFLQIWPAHGAGSACGKALGAVPSSTVGYEKRYNWALKQEDRQRFKQELLQGQPEPPTYFAVMKHVNNNGPELLAHLPPPEKQESSPEAVKKVLKQGDTVIDTRPAPQFASGHLPGTINIPSGKSFTNWAGWLVNYEQPLYLIADPDQVEEIRRDLLSIGIDLIKGFFSLDLFRNTEPGELEQYENASPADAADKINSGEWDVIDVRMKNEWDQGHIPDAHHLMLGHLQDQSKTVPRDRPVLVYCKSGGRSAIACSLLQAKGHKHVINLKGGFDAWKKQRLPEE</sequence>
<reference evidence="4" key="1">
    <citation type="journal article" date="2019" name="Int. J. Syst. Evol. Microbiol.">
        <title>The Global Catalogue of Microorganisms (GCM) 10K type strain sequencing project: providing services to taxonomists for standard genome sequencing and annotation.</title>
        <authorList>
            <consortium name="The Broad Institute Genomics Platform"/>
            <consortium name="The Broad Institute Genome Sequencing Center for Infectious Disease"/>
            <person name="Wu L."/>
            <person name="Ma J."/>
        </authorList>
    </citation>
    <scope>NUCLEOTIDE SEQUENCE [LARGE SCALE GENOMIC DNA]</scope>
    <source>
        <strain evidence="4">CGMCC 1.12404</strain>
    </source>
</reference>
<dbReference type="RefSeq" id="WP_188432899.1">
    <property type="nucleotide sequence ID" value="NZ_BMEX01000010.1"/>
</dbReference>
<comment type="caution">
    <text evidence="3">The sequence shown here is derived from an EMBL/GenBank/DDBJ whole genome shotgun (WGS) entry which is preliminary data.</text>
</comment>
<dbReference type="Proteomes" id="UP000617979">
    <property type="component" value="Unassembled WGS sequence"/>
</dbReference>
<dbReference type="SUPFAM" id="SSF56281">
    <property type="entry name" value="Metallo-hydrolase/oxidoreductase"/>
    <property type="match status" value="1"/>
</dbReference>
<dbReference type="Pfam" id="PF00581">
    <property type="entry name" value="Rhodanese"/>
    <property type="match status" value="2"/>
</dbReference>
<dbReference type="GO" id="GO:0016787">
    <property type="term" value="F:hydrolase activity"/>
    <property type="evidence" value="ECO:0007669"/>
    <property type="project" value="UniProtKB-KW"/>
</dbReference>
<evidence type="ECO:0000256" key="1">
    <source>
        <dbReference type="ARBA" id="ARBA00022723"/>
    </source>
</evidence>
<keyword evidence="1" id="KW-0479">Metal-binding</keyword>
<dbReference type="EMBL" id="BMEX01000010">
    <property type="protein sequence ID" value="GGA51217.1"/>
    <property type="molecule type" value="Genomic_DNA"/>
</dbReference>
<keyword evidence="3" id="KW-0378">Hydrolase</keyword>
<dbReference type="InterPro" id="IPR001763">
    <property type="entry name" value="Rhodanese-like_dom"/>
</dbReference>
<dbReference type="CDD" id="cd07724">
    <property type="entry name" value="POD-like_MBL-fold"/>
    <property type="match status" value="1"/>
</dbReference>
<accession>A0ABQ1GVJ5</accession>
<dbReference type="SMART" id="SM00450">
    <property type="entry name" value="RHOD"/>
    <property type="match status" value="1"/>
</dbReference>
<dbReference type="SMART" id="SM00849">
    <property type="entry name" value="Lactamase_B"/>
    <property type="match status" value="1"/>
</dbReference>
<proteinExistence type="predicted"/>
<dbReference type="Gene3D" id="3.40.250.10">
    <property type="entry name" value="Rhodanese-like domain"/>
    <property type="match status" value="2"/>
</dbReference>
<name>A0ABQ1GVJ5_9BACL</name>
<dbReference type="Pfam" id="PF00753">
    <property type="entry name" value="Lactamase_B"/>
    <property type="match status" value="1"/>
</dbReference>
<dbReference type="InterPro" id="IPR044528">
    <property type="entry name" value="POD-like_MBL-fold"/>
</dbReference>
<evidence type="ECO:0000313" key="4">
    <source>
        <dbReference type="Proteomes" id="UP000617979"/>
    </source>
</evidence>
<evidence type="ECO:0000259" key="2">
    <source>
        <dbReference type="PROSITE" id="PS50206"/>
    </source>
</evidence>
<dbReference type="CDD" id="cd00158">
    <property type="entry name" value="RHOD"/>
    <property type="match status" value="1"/>
</dbReference>
<keyword evidence="4" id="KW-1185">Reference proteome</keyword>
<evidence type="ECO:0000313" key="3">
    <source>
        <dbReference type="EMBL" id="GGA51217.1"/>
    </source>
</evidence>
<dbReference type="PROSITE" id="PS50206">
    <property type="entry name" value="RHODANESE_3"/>
    <property type="match status" value="2"/>
</dbReference>
<dbReference type="InterPro" id="IPR001279">
    <property type="entry name" value="Metallo-B-lactamas"/>
</dbReference>
<dbReference type="SUPFAM" id="SSF52821">
    <property type="entry name" value="Rhodanese/Cell cycle control phosphatase"/>
    <property type="match status" value="2"/>
</dbReference>
<dbReference type="Gene3D" id="3.60.15.10">
    <property type="entry name" value="Ribonuclease Z/Hydroxyacylglutathione hydrolase-like"/>
    <property type="match status" value="1"/>
</dbReference>